<comment type="catalytic activity">
    <reaction evidence="6">
        <text>5,6-dihydrouridine(47) in tRNA + NADP(+) = uridine(47) in tRNA + NADPH + H(+)</text>
        <dbReference type="Rhea" id="RHEA:53360"/>
        <dbReference type="Rhea" id="RHEA-COMP:13539"/>
        <dbReference type="Rhea" id="RHEA-COMP:13540"/>
        <dbReference type="ChEBI" id="CHEBI:15378"/>
        <dbReference type="ChEBI" id="CHEBI:57783"/>
        <dbReference type="ChEBI" id="CHEBI:58349"/>
        <dbReference type="ChEBI" id="CHEBI:65315"/>
        <dbReference type="ChEBI" id="CHEBI:74443"/>
        <dbReference type="EC" id="1.3.1.89"/>
    </reaction>
    <physiologicalReaction direction="right-to-left" evidence="6">
        <dbReference type="Rhea" id="RHEA:53362"/>
    </physiologicalReaction>
</comment>
<organism evidence="9 10">
    <name type="scientific">Dunaliella salina</name>
    <name type="common">Green alga</name>
    <name type="synonym">Protococcus salinus</name>
    <dbReference type="NCBI Taxonomy" id="3046"/>
    <lineage>
        <taxon>Eukaryota</taxon>
        <taxon>Viridiplantae</taxon>
        <taxon>Chlorophyta</taxon>
        <taxon>core chlorophytes</taxon>
        <taxon>Chlorophyceae</taxon>
        <taxon>CS clade</taxon>
        <taxon>Chlamydomonadales</taxon>
        <taxon>Dunaliellaceae</taxon>
        <taxon>Dunaliella</taxon>
    </lineage>
</organism>
<comment type="catalytic activity">
    <reaction evidence="3">
        <text>5,6-dihydrouridine(47) in tRNA + NAD(+) = uridine(47) in tRNA + NADH + H(+)</text>
        <dbReference type="Rhea" id="RHEA:53364"/>
        <dbReference type="Rhea" id="RHEA-COMP:13539"/>
        <dbReference type="Rhea" id="RHEA-COMP:13540"/>
        <dbReference type="ChEBI" id="CHEBI:15378"/>
        <dbReference type="ChEBI" id="CHEBI:57540"/>
        <dbReference type="ChEBI" id="CHEBI:57945"/>
        <dbReference type="ChEBI" id="CHEBI:65315"/>
        <dbReference type="ChEBI" id="CHEBI:74443"/>
        <dbReference type="EC" id="1.3.1.89"/>
    </reaction>
    <physiologicalReaction direction="right-to-left" evidence="3">
        <dbReference type="Rhea" id="RHEA:53366"/>
    </physiologicalReaction>
</comment>
<protein>
    <recommendedName>
        <fullName evidence="2">tRNA-dihydrouridine(47) synthase [NAD(P)(+)]</fullName>
        <ecNumber evidence="2">1.3.1.89</ecNumber>
    </recommendedName>
</protein>
<evidence type="ECO:0000256" key="7">
    <source>
        <dbReference type="SAM" id="MobiDB-lite"/>
    </source>
</evidence>
<comment type="similarity">
    <text evidence="1">Belongs to the Dus family. Dus3 subfamily.</text>
</comment>
<evidence type="ECO:0000256" key="1">
    <source>
        <dbReference type="ARBA" id="ARBA00005451"/>
    </source>
</evidence>
<dbReference type="SUPFAM" id="SSF51395">
    <property type="entry name" value="FMN-linked oxidoreductases"/>
    <property type="match status" value="1"/>
</dbReference>
<name>A0ABQ7GGF2_DUNSA</name>
<evidence type="ECO:0000259" key="8">
    <source>
        <dbReference type="Pfam" id="PF01207"/>
    </source>
</evidence>
<feature type="domain" description="DUS-like FMN-binding" evidence="8">
    <location>
        <begin position="74"/>
        <end position="335"/>
    </location>
</feature>
<feature type="region of interest" description="Disordered" evidence="7">
    <location>
        <begin position="14"/>
        <end position="44"/>
    </location>
</feature>
<evidence type="ECO:0000313" key="10">
    <source>
        <dbReference type="Proteomes" id="UP000815325"/>
    </source>
</evidence>
<gene>
    <name evidence="9" type="ORF">DUNSADRAFT_9956</name>
</gene>
<evidence type="ECO:0000256" key="4">
    <source>
        <dbReference type="ARBA" id="ARBA00048342"/>
    </source>
</evidence>
<reference evidence="9" key="1">
    <citation type="submission" date="2017-08" db="EMBL/GenBank/DDBJ databases">
        <authorList>
            <person name="Polle J.E."/>
            <person name="Barry K."/>
            <person name="Cushman J."/>
            <person name="Schmutz J."/>
            <person name="Tran D."/>
            <person name="Hathwaick L.T."/>
            <person name="Yim W.C."/>
            <person name="Jenkins J."/>
            <person name="Mckie-Krisberg Z.M."/>
            <person name="Prochnik S."/>
            <person name="Lindquist E."/>
            <person name="Dockter R.B."/>
            <person name="Adam C."/>
            <person name="Molina H."/>
            <person name="Bunkerborg J."/>
            <person name="Jin E."/>
            <person name="Buchheim M."/>
            <person name="Magnuson J."/>
        </authorList>
    </citation>
    <scope>NUCLEOTIDE SEQUENCE</scope>
    <source>
        <strain evidence="9">CCAP 19/18</strain>
    </source>
</reference>
<evidence type="ECO:0000313" key="9">
    <source>
        <dbReference type="EMBL" id="KAF5833685.1"/>
    </source>
</evidence>
<dbReference type="InterPro" id="IPR035587">
    <property type="entry name" value="DUS-like_FMN-bd"/>
</dbReference>
<evidence type="ECO:0000256" key="6">
    <source>
        <dbReference type="ARBA" id="ARBA00049513"/>
    </source>
</evidence>
<sequence length="464" mass="51749">MQLCHSGGLLLPPTSSLRPRLRHLRPSPCLPQAQEKGGGQGLQEGDLDLDFSVPSWVEERNQAFASSLKGKCILAPLTKGGNRAFRQLTTEFGCPVTMSEMAYARGLLKGDRVEQARIIPAVGVENCFGAQIATKTIEEGVGAAKLAKESGATWCDLNVGCPIKDASRRGMGAIMLRKPRSLAKMVNGIVKESELPVTVKIRIGAEKVNVHRVVALLARTGAAAVTIHGRTMEQMYRKPADWSLISDVVAANPGLPIIGNGDILTHYDASRRLSESGCHAVMTGRGALIRPWLFKELQEGRELALSAEDRVHIYRRLVALMKEQFGNDEWGRKKAFYFFPWHFSFFHRYRPLPEEVYGEASRNYPLMITRHKKHDDGETLESLSLLERLLRMPLSHLKSWQAQNCRYGRRRKLAGSQGMRGAVETRRQGRTMVLKARCCSSLSVVNMILKILKLLKRSVITDRT</sequence>
<dbReference type="Proteomes" id="UP000815325">
    <property type="component" value="Unassembled WGS sequence"/>
</dbReference>
<dbReference type="EMBL" id="MU069797">
    <property type="protein sequence ID" value="KAF5833685.1"/>
    <property type="molecule type" value="Genomic_DNA"/>
</dbReference>
<dbReference type="CDD" id="cd02801">
    <property type="entry name" value="DUS_like_FMN"/>
    <property type="match status" value="1"/>
</dbReference>
<dbReference type="Pfam" id="PF01207">
    <property type="entry name" value="Dus"/>
    <property type="match status" value="1"/>
</dbReference>
<feature type="compositionally biased region" description="Low complexity" evidence="7">
    <location>
        <begin position="26"/>
        <end position="35"/>
    </location>
</feature>
<comment type="caution">
    <text evidence="9">The sequence shown here is derived from an EMBL/GenBank/DDBJ whole genome shotgun (WGS) entry which is preliminary data.</text>
</comment>
<evidence type="ECO:0000256" key="5">
    <source>
        <dbReference type="ARBA" id="ARBA00049447"/>
    </source>
</evidence>
<evidence type="ECO:0000256" key="2">
    <source>
        <dbReference type="ARBA" id="ARBA00012376"/>
    </source>
</evidence>
<evidence type="ECO:0000256" key="3">
    <source>
        <dbReference type="ARBA" id="ARBA00048266"/>
    </source>
</evidence>
<dbReference type="InterPro" id="IPR013785">
    <property type="entry name" value="Aldolase_TIM"/>
</dbReference>
<accession>A0ABQ7GGF2</accession>
<keyword evidence="10" id="KW-1185">Reference proteome</keyword>
<dbReference type="PANTHER" id="PTHR45846:SF1">
    <property type="entry name" value="TRNA-DIHYDROURIDINE(47) SYNTHASE [NAD(P)(+)]-LIKE"/>
    <property type="match status" value="1"/>
</dbReference>
<comment type="catalytic activity">
    <reaction evidence="5">
        <text>a 5,6-dihydrouridine in mRNA + NADP(+) = a uridine in mRNA + NADPH + H(+)</text>
        <dbReference type="Rhea" id="RHEA:69855"/>
        <dbReference type="Rhea" id="RHEA-COMP:14658"/>
        <dbReference type="Rhea" id="RHEA-COMP:17789"/>
        <dbReference type="ChEBI" id="CHEBI:15378"/>
        <dbReference type="ChEBI" id="CHEBI:57783"/>
        <dbReference type="ChEBI" id="CHEBI:58349"/>
        <dbReference type="ChEBI" id="CHEBI:65315"/>
        <dbReference type="ChEBI" id="CHEBI:74443"/>
    </reaction>
    <physiologicalReaction direction="right-to-left" evidence="5">
        <dbReference type="Rhea" id="RHEA:69857"/>
    </physiologicalReaction>
</comment>
<dbReference type="EC" id="1.3.1.89" evidence="2"/>
<proteinExistence type="inferred from homology"/>
<comment type="catalytic activity">
    <reaction evidence="4">
        <text>a 5,6-dihydrouridine in mRNA + NAD(+) = a uridine in mRNA + NADH + H(+)</text>
        <dbReference type="Rhea" id="RHEA:69851"/>
        <dbReference type="Rhea" id="RHEA-COMP:14658"/>
        <dbReference type="Rhea" id="RHEA-COMP:17789"/>
        <dbReference type="ChEBI" id="CHEBI:15378"/>
        <dbReference type="ChEBI" id="CHEBI:57540"/>
        <dbReference type="ChEBI" id="CHEBI:57945"/>
        <dbReference type="ChEBI" id="CHEBI:65315"/>
        <dbReference type="ChEBI" id="CHEBI:74443"/>
    </reaction>
    <physiologicalReaction direction="right-to-left" evidence="4">
        <dbReference type="Rhea" id="RHEA:69853"/>
    </physiologicalReaction>
</comment>
<dbReference type="PANTHER" id="PTHR45846">
    <property type="entry name" value="TRNA-DIHYDROURIDINE(47) SYNTHASE [NAD(P)(+)]-LIKE"/>
    <property type="match status" value="1"/>
</dbReference>
<dbReference type="Gene3D" id="3.20.20.70">
    <property type="entry name" value="Aldolase class I"/>
    <property type="match status" value="1"/>
</dbReference>